<dbReference type="Pfam" id="PF04186">
    <property type="entry name" value="FxsA"/>
    <property type="match status" value="1"/>
</dbReference>
<dbReference type="PANTHER" id="PTHR35335">
    <property type="entry name" value="UPF0716 PROTEIN FXSA"/>
    <property type="match status" value="1"/>
</dbReference>
<evidence type="ECO:0000313" key="2">
    <source>
        <dbReference type="EMBL" id="CAM77024.1"/>
    </source>
</evidence>
<dbReference type="PANTHER" id="PTHR35335:SF1">
    <property type="entry name" value="UPF0716 PROTEIN FXSA"/>
    <property type="match status" value="1"/>
</dbReference>
<feature type="transmembrane region" description="Helical" evidence="1">
    <location>
        <begin position="27"/>
        <end position="47"/>
    </location>
</feature>
<dbReference type="GO" id="GO:0016020">
    <property type="term" value="C:membrane"/>
    <property type="evidence" value="ECO:0007669"/>
    <property type="project" value="InterPro"/>
</dbReference>
<dbReference type="AlphaFoldDB" id="A4U2B7"/>
<dbReference type="InterPro" id="IPR007313">
    <property type="entry name" value="FxsA"/>
</dbReference>
<dbReference type="NCBIfam" id="NF008528">
    <property type="entry name" value="PRK11463.1-2"/>
    <property type="match status" value="1"/>
</dbReference>
<keyword evidence="1" id="KW-0812">Transmembrane</keyword>
<sequence>MAWLLIAGLIAIPVVEIALFIKAAQWVGLLAAILLAVGAGLIGLVLVRAQGLRAMLRAKAQMDRGEMPVAEMFDGICVALAGGLLILPGFLSDAVAILLLLPPVRMLLKLWLGRHFTVARPAQPGPTIIDGDYTVVESRDQHIGRD</sequence>
<keyword evidence="1" id="KW-1133">Transmembrane helix</keyword>
<name>A4U2B7_9PROT</name>
<dbReference type="EMBL" id="CU459003">
    <property type="protein sequence ID" value="CAM77024.1"/>
    <property type="molecule type" value="Genomic_DNA"/>
</dbReference>
<gene>
    <name evidence="2" type="ORF">MGR_1711</name>
</gene>
<accession>A4U2B7</accession>
<evidence type="ECO:0000256" key="1">
    <source>
        <dbReference type="SAM" id="Phobius"/>
    </source>
</evidence>
<dbReference type="RefSeq" id="WP_106003138.1">
    <property type="nucleotide sequence ID" value="NZ_CP027527.1"/>
</dbReference>
<organism evidence="2">
    <name type="scientific">Magnetospirillum gryphiswaldense</name>
    <dbReference type="NCBI Taxonomy" id="55518"/>
    <lineage>
        <taxon>Bacteria</taxon>
        <taxon>Pseudomonadati</taxon>
        <taxon>Pseudomonadota</taxon>
        <taxon>Alphaproteobacteria</taxon>
        <taxon>Rhodospirillales</taxon>
        <taxon>Rhodospirillaceae</taxon>
        <taxon>Magnetospirillum</taxon>
    </lineage>
</organism>
<reference evidence="2" key="1">
    <citation type="journal article" date="2007" name="J. Bacteriol.">
        <title>Comparative genome analysis of four magnetotactic bacteria reveals a complex set of group-specific genes implicated in magnetosome biomineralization and function.</title>
        <authorList>
            <person name="Richter M."/>
            <person name="Kube M."/>
            <person name="Bazylinski D.A."/>
            <person name="Lombardot T."/>
            <person name="Gloeckner F.O."/>
            <person name="Reinhardt R."/>
            <person name="Schueler D."/>
        </authorList>
    </citation>
    <scope>NUCLEOTIDE SEQUENCE</scope>
    <source>
        <strain evidence="2">MSR-1</strain>
    </source>
</reference>
<protein>
    <submittedName>
        <fullName evidence="2">Cytoplasmic membrane protein</fullName>
    </submittedName>
</protein>
<keyword evidence="1" id="KW-0472">Membrane</keyword>
<proteinExistence type="predicted"/>
<feature type="transmembrane region" description="Helical" evidence="1">
    <location>
        <begin position="68"/>
        <end position="88"/>
    </location>
</feature>